<dbReference type="SUPFAM" id="SSF55166">
    <property type="entry name" value="Hedgehog/DD-peptidase"/>
    <property type="match status" value="1"/>
</dbReference>
<evidence type="ECO:0000256" key="1">
    <source>
        <dbReference type="SAM" id="MobiDB-lite"/>
    </source>
</evidence>
<dbReference type="InterPro" id="IPR052179">
    <property type="entry name" value="DD-CPase-like"/>
</dbReference>
<keyword evidence="5" id="KW-1185">Reference proteome</keyword>
<dbReference type="Proteomes" id="UP000240542">
    <property type="component" value="Unassembled WGS sequence"/>
</dbReference>
<dbReference type="GO" id="GO:0006508">
    <property type="term" value="P:proteolysis"/>
    <property type="evidence" value="ECO:0007669"/>
    <property type="project" value="InterPro"/>
</dbReference>
<feature type="transmembrane region" description="Helical" evidence="2">
    <location>
        <begin position="18"/>
        <end position="38"/>
    </location>
</feature>
<name>A0A2P8D8W3_9ACTN</name>
<dbReference type="SMR" id="A0A2P8D8W3"/>
<feature type="compositionally biased region" description="Basic and acidic residues" evidence="1">
    <location>
        <begin position="198"/>
        <end position="212"/>
    </location>
</feature>
<gene>
    <name evidence="4" type="ORF">CLV63_11675</name>
</gene>
<dbReference type="RefSeq" id="WP_106584940.1">
    <property type="nucleotide sequence ID" value="NZ_PYGA01000016.1"/>
</dbReference>
<dbReference type="InterPro" id="IPR003709">
    <property type="entry name" value="VanY-like_core_dom"/>
</dbReference>
<proteinExistence type="predicted"/>
<dbReference type="EMBL" id="PYGA01000016">
    <property type="protein sequence ID" value="PSK93668.1"/>
    <property type="molecule type" value="Genomic_DNA"/>
</dbReference>
<keyword evidence="2" id="KW-1133">Transmembrane helix</keyword>
<comment type="caution">
    <text evidence="4">The sequence shown here is derived from an EMBL/GenBank/DDBJ whole genome shotgun (WGS) entry which is preliminary data.</text>
</comment>
<feature type="compositionally biased region" description="Basic residues" evidence="1">
    <location>
        <begin position="217"/>
        <end position="226"/>
    </location>
</feature>
<keyword evidence="4" id="KW-0121">Carboxypeptidase</keyword>
<evidence type="ECO:0000259" key="3">
    <source>
        <dbReference type="Pfam" id="PF02557"/>
    </source>
</evidence>
<dbReference type="CDD" id="cd14846">
    <property type="entry name" value="Peptidase_M15_like"/>
    <property type="match status" value="1"/>
</dbReference>
<feature type="domain" description="D-alanyl-D-alanine carboxypeptidase-like core" evidence="3">
    <location>
        <begin position="79"/>
        <end position="180"/>
    </location>
</feature>
<organism evidence="4 5">
    <name type="scientific">Murinocardiopsis flavida</name>
    <dbReference type="NCBI Taxonomy" id="645275"/>
    <lineage>
        <taxon>Bacteria</taxon>
        <taxon>Bacillati</taxon>
        <taxon>Actinomycetota</taxon>
        <taxon>Actinomycetes</taxon>
        <taxon>Streptosporangiales</taxon>
        <taxon>Nocardiopsidaceae</taxon>
        <taxon>Murinocardiopsis</taxon>
    </lineage>
</organism>
<dbReference type="Gene3D" id="3.30.1380.10">
    <property type="match status" value="1"/>
</dbReference>
<feature type="region of interest" description="Disordered" evidence="1">
    <location>
        <begin position="195"/>
        <end position="248"/>
    </location>
</feature>
<protein>
    <submittedName>
        <fullName evidence="4">D-alanyl-D-alanine carboxypeptidase-like protein</fullName>
    </submittedName>
</protein>
<reference evidence="4 5" key="1">
    <citation type="submission" date="2018-03" db="EMBL/GenBank/DDBJ databases">
        <title>Genomic Encyclopedia of Archaeal and Bacterial Type Strains, Phase II (KMG-II): from individual species to whole genera.</title>
        <authorList>
            <person name="Goeker M."/>
        </authorList>
    </citation>
    <scope>NUCLEOTIDE SEQUENCE [LARGE SCALE GENOMIC DNA]</scope>
    <source>
        <strain evidence="4 5">DSM 45312</strain>
    </source>
</reference>
<dbReference type="AlphaFoldDB" id="A0A2P8D8W3"/>
<keyword evidence="4" id="KW-0645">Protease</keyword>
<evidence type="ECO:0000313" key="4">
    <source>
        <dbReference type="EMBL" id="PSK93668.1"/>
    </source>
</evidence>
<evidence type="ECO:0000313" key="5">
    <source>
        <dbReference type="Proteomes" id="UP000240542"/>
    </source>
</evidence>
<dbReference type="InterPro" id="IPR009045">
    <property type="entry name" value="Zn_M74/Hedgehog-like"/>
</dbReference>
<dbReference type="PANTHER" id="PTHR34385">
    <property type="entry name" value="D-ALANYL-D-ALANINE CARBOXYPEPTIDASE"/>
    <property type="match status" value="1"/>
</dbReference>
<keyword evidence="4" id="KW-0378">Hydrolase</keyword>
<dbReference type="GO" id="GO:0004180">
    <property type="term" value="F:carboxypeptidase activity"/>
    <property type="evidence" value="ECO:0007669"/>
    <property type="project" value="UniProtKB-KW"/>
</dbReference>
<evidence type="ECO:0000256" key="2">
    <source>
        <dbReference type="SAM" id="Phobius"/>
    </source>
</evidence>
<keyword evidence="2" id="KW-0812">Transmembrane</keyword>
<dbReference type="Pfam" id="PF02557">
    <property type="entry name" value="VanY"/>
    <property type="match status" value="1"/>
</dbReference>
<dbReference type="PANTHER" id="PTHR34385:SF1">
    <property type="entry name" value="PEPTIDOGLYCAN L-ALANYL-D-GLUTAMATE ENDOPEPTIDASE CWLK"/>
    <property type="match status" value="1"/>
</dbReference>
<keyword evidence="2" id="KW-0472">Membrane</keyword>
<dbReference type="OrthoDB" id="3293184at2"/>
<sequence>MTYSGPARTAARLTRSTTLAALVVARATLIGVLVYSPYSTRSLSSAVSGDHRHGALGEADGAVGGGVTVFDDRVPAVANLDPELRGALRRAATDAAADDVEFLVNSGWRSPEYQEQLLREAVSKYGSEQEAARWVATSDTSAHVSGDAVDIGHSDATAWLSEHGAEYGLCQIYRNEPWHYELRPEAIDRGCPRMYADPTHDPRSGGAVRRDTGAGTRRAHPPHRVIQRAGHQPAAADRPRVPRSSANP</sequence>
<accession>A0A2P8D8W3</accession>